<feature type="transmembrane region" description="Helical" evidence="7">
    <location>
        <begin position="308"/>
        <end position="330"/>
    </location>
</feature>
<dbReference type="Proteomes" id="UP001142372">
    <property type="component" value="Unassembled WGS sequence"/>
</dbReference>
<evidence type="ECO:0000256" key="2">
    <source>
        <dbReference type="ARBA" id="ARBA00007400"/>
    </source>
</evidence>
<comment type="similarity">
    <text evidence="2">Belongs to the acyltransferase 3 family.</text>
</comment>
<protein>
    <recommendedName>
        <fullName evidence="8">Acyltransferase 3 domain-containing protein</fullName>
    </recommendedName>
</protein>
<dbReference type="GO" id="GO:0005886">
    <property type="term" value="C:plasma membrane"/>
    <property type="evidence" value="ECO:0007669"/>
    <property type="project" value="UniProtKB-SubCell"/>
</dbReference>
<feature type="transmembrane region" description="Helical" evidence="7">
    <location>
        <begin position="101"/>
        <end position="120"/>
    </location>
</feature>
<keyword evidence="5 7" id="KW-1133">Transmembrane helix</keyword>
<feature type="transmembrane region" description="Helical" evidence="7">
    <location>
        <begin position="201"/>
        <end position="222"/>
    </location>
</feature>
<evidence type="ECO:0000256" key="4">
    <source>
        <dbReference type="ARBA" id="ARBA00022692"/>
    </source>
</evidence>
<evidence type="ECO:0000313" key="10">
    <source>
        <dbReference type="Proteomes" id="UP001142372"/>
    </source>
</evidence>
<comment type="caution">
    <text evidence="9">The sequence shown here is derived from an EMBL/GenBank/DDBJ whole genome shotgun (WGS) entry which is preliminary data.</text>
</comment>
<feature type="transmembrane region" description="Helical" evidence="7">
    <location>
        <begin position="171"/>
        <end position="195"/>
    </location>
</feature>
<evidence type="ECO:0000256" key="3">
    <source>
        <dbReference type="ARBA" id="ARBA00022475"/>
    </source>
</evidence>
<proteinExistence type="inferred from homology"/>
<dbReference type="EMBL" id="BSEN01000001">
    <property type="protein sequence ID" value="GLJ74496.1"/>
    <property type="molecule type" value="Genomic_DNA"/>
</dbReference>
<dbReference type="GO" id="GO:0009246">
    <property type="term" value="P:enterobacterial common antigen biosynthetic process"/>
    <property type="evidence" value="ECO:0007669"/>
    <property type="project" value="TreeGrafter"/>
</dbReference>
<feature type="transmembrane region" description="Helical" evidence="7">
    <location>
        <begin position="229"/>
        <end position="248"/>
    </location>
</feature>
<dbReference type="AlphaFoldDB" id="A0A9W6H5T9"/>
<dbReference type="RefSeq" id="WP_271175209.1">
    <property type="nucleotide sequence ID" value="NZ_BAAAJO010000001.1"/>
</dbReference>
<sequence length="367" mass="39557">MTADAPTTPTPSAEGPRTRSVSLDVLRVVAILGVVAIHVFAGIVNNQAIRGSGTWWAATIIDVGNVWVIPVFVMVSGALLLGPRAHAAGPAVFYRKRLLRLGPAFVAWQLFYIIVVRLVMSHQQLTLIQILGLVADAQSYTHLYFLWLIVGLYLVAPVLAAFLAAGGPRRAVILAASLLAFTFSVVALSGLSGLYGDPHPIALNALTQWMPYVGYFVAGWALRSVVLDLRWTLLTAVITAVLLAETIWQFADLSRPALLQAISPTTYIGAIVGIASIGVFVVGQSLFARVRLRARASRMLAQLSDAAFGVFLVHFFFLVLGIILLPWLNAARSSNLAVAFAMWASIVVVSFAVSLGARRVPGLRRFF</sequence>
<feature type="domain" description="Acyltransferase 3" evidence="8">
    <location>
        <begin position="22"/>
        <end position="353"/>
    </location>
</feature>
<gene>
    <name evidence="9" type="ORF">GCM10017584_00690</name>
</gene>
<evidence type="ECO:0000259" key="8">
    <source>
        <dbReference type="Pfam" id="PF01757"/>
    </source>
</evidence>
<feature type="transmembrane region" description="Helical" evidence="7">
    <location>
        <begin position="336"/>
        <end position="357"/>
    </location>
</feature>
<feature type="transmembrane region" description="Helical" evidence="7">
    <location>
        <begin position="55"/>
        <end position="81"/>
    </location>
</feature>
<keyword evidence="3" id="KW-1003">Cell membrane</keyword>
<dbReference type="PANTHER" id="PTHR40074:SF2">
    <property type="entry name" value="O-ACETYLTRANSFERASE WECH"/>
    <property type="match status" value="1"/>
</dbReference>
<keyword evidence="4 7" id="KW-0812">Transmembrane</keyword>
<keyword evidence="6 7" id="KW-0472">Membrane</keyword>
<organism evidence="9 10">
    <name type="scientific">Leifsonia poae</name>
    <dbReference type="NCBI Taxonomy" id="110933"/>
    <lineage>
        <taxon>Bacteria</taxon>
        <taxon>Bacillati</taxon>
        <taxon>Actinomycetota</taxon>
        <taxon>Actinomycetes</taxon>
        <taxon>Micrococcales</taxon>
        <taxon>Microbacteriaceae</taxon>
        <taxon>Leifsonia</taxon>
    </lineage>
</organism>
<name>A0A9W6H5T9_9MICO</name>
<reference evidence="9" key="1">
    <citation type="journal article" date="2014" name="Int. J. Syst. Evol. Microbiol.">
        <title>Complete genome sequence of Corynebacterium casei LMG S-19264T (=DSM 44701T), isolated from a smear-ripened cheese.</title>
        <authorList>
            <consortium name="US DOE Joint Genome Institute (JGI-PGF)"/>
            <person name="Walter F."/>
            <person name="Albersmeier A."/>
            <person name="Kalinowski J."/>
            <person name="Ruckert C."/>
        </authorList>
    </citation>
    <scope>NUCLEOTIDE SEQUENCE</scope>
    <source>
        <strain evidence="9">VKM Ac-1401</strain>
    </source>
</reference>
<feature type="transmembrane region" description="Helical" evidence="7">
    <location>
        <begin position="268"/>
        <end position="287"/>
    </location>
</feature>
<reference evidence="9" key="2">
    <citation type="submission" date="2023-01" db="EMBL/GenBank/DDBJ databases">
        <authorList>
            <person name="Sun Q."/>
            <person name="Evtushenko L."/>
        </authorList>
    </citation>
    <scope>NUCLEOTIDE SEQUENCE</scope>
    <source>
        <strain evidence="9">VKM Ac-1401</strain>
    </source>
</reference>
<dbReference type="InterPro" id="IPR002656">
    <property type="entry name" value="Acyl_transf_3_dom"/>
</dbReference>
<feature type="transmembrane region" description="Helical" evidence="7">
    <location>
        <begin position="140"/>
        <end position="164"/>
    </location>
</feature>
<evidence type="ECO:0000256" key="5">
    <source>
        <dbReference type="ARBA" id="ARBA00022989"/>
    </source>
</evidence>
<dbReference type="PANTHER" id="PTHR40074">
    <property type="entry name" value="O-ACETYLTRANSFERASE WECH"/>
    <property type="match status" value="1"/>
</dbReference>
<evidence type="ECO:0000256" key="7">
    <source>
        <dbReference type="SAM" id="Phobius"/>
    </source>
</evidence>
<accession>A0A9W6H5T9</accession>
<dbReference type="Pfam" id="PF01757">
    <property type="entry name" value="Acyl_transf_3"/>
    <property type="match status" value="1"/>
</dbReference>
<evidence type="ECO:0000256" key="6">
    <source>
        <dbReference type="ARBA" id="ARBA00023136"/>
    </source>
</evidence>
<dbReference type="GO" id="GO:0016413">
    <property type="term" value="F:O-acetyltransferase activity"/>
    <property type="evidence" value="ECO:0007669"/>
    <property type="project" value="TreeGrafter"/>
</dbReference>
<evidence type="ECO:0000256" key="1">
    <source>
        <dbReference type="ARBA" id="ARBA00004651"/>
    </source>
</evidence>
<evidence type="ECO:0000313" key="9">
    <source>
        <dbReference type="EMBL" id="GLJ74496.1"/>
    </source>
</evidence>
<feature type="transmembrane region" description="Helical" evidence="7">
    <location>
        <begin position="25"/>
        <end position="43"/>
    </location>
</feature>
<comment type="subcellular location">
    <subcellularLocation>
        <location evidence="1">Cell membrane</location>
        <topology evidence="1">Multi-pass membrane protein</topology>
    </subcellularLocation>
</comment>
<keyword evidence="10" id="KW-1185">Reference proteome</keyword>